<dbReference type="RefSeq" id="WP_044921592.1">
    <property type="nucleotide sequence ID" value="NZ_BAABYN010000001.1"/>
</dbReference>
<name>A0A6N2SFR7_ANAHA</name>
<reference evidence="1" key="3">
    <citation type="submission" date="2020-02" db="EMBL/GenBank/DDBJ databases">
        <authorList>
            <person name="Littmann E."/>
            <person name="Sorbara M."/>
        </authorList>
    </citation>
    <scope>NUCLEOTIDE SEQUENCE</scope>
    <source>
        <strain evidence="1">MSK.14.57</strain>
    </source>
</reference>
<evidence type="ECO:0000313" key="3">
    <source>
        <dbReference type="Proteomes" id="UP001644750"/>
    </source>
</evidence>
<dbReference type="EMBL" id="JAAITB010000016">
    <property type="protein sequence ID" value="NSJ79552.1"/>
    <property type="molecule type" value="Genomic_DNA"/>
</dbReference>
<dbReference type="EMBL" id="CACRSX010000018">
    <property type="protein sequence ID" value="VYS90520.1"/>
    <property type="molecule type" value="Genomic_DNA"/>
</dbReference>
<sequence>MRKAEFEQKYLGEKVQIELFDGDILTGFLQKTGAERFRNNPDLYLRRGFYCLTETLESQDCVNFLIFRFSHVQKIKFV</sequence>
<keyword evidence="3" id="KW-1185">Reference proteome</keyword>
<evidence type="ECO:0000313" key="1">
    <source>
        <dbReference type="EMBL" id="NSJ79552.1"/>
    </source>
</evidence>
<dbReference type="AlphaFoldDB" id="A0A6N2SFR7"/>
<proteinExistence type="predicted"/>
<organism evidence="2">
    <name type="scientific">Anaerostipes hadrus</name>
    <dbReference type="NCBI Taxonomy" id="649756"/>
    <lineage>
        <taxon>Bacteria</taxon>
        <taxon>Bacillati</taxon>
        <taxon>Bacillota</taxon>
        <taxon>Clostridia</taxon>
        <taxon>Lachnospirales</taxon>
        <taxon>Lachnospiraceae</taxon>
        <taxon>Anaerostipes</taxon>
    </lineage>
</organism>
<reference evidence="2" key="1">
    <citation type="submission" date="2019-11" db="EMBL/GenBank/DDBJ databases">
        <authorList>
            <person name="Feng L."/>
        </authorList>
    </citation>
    <scope>NUCLEOTIDE SEQUENCE</scope>
    <source>
        <strain evidence="2">AhadrusLFYP4</strain>
    </source>
</reference>
<reference evidence="1 3" key="2">
    <citation type="journal article" date="2020" name="Cell Host Microbe">
        <title>Functional and Genomic Variation between Human-Derived Isolates of Lachnospiraceae Reveals Inter- and Intra-Species Diversity.</title>
        <authorList>
            <person name="Sorbara M.T."/>
            <person name="Littmann E.R."/>
            <person name="Fontana E."/>
            <person name="Moody T.U."/>
            <person name="Kohout C.E."/>
            <person name="Gjonbalaj M."/>
            <person name="Eaton V."/>
            <person name="Seok R."/>
            <person name="Leiner I.M."/>
            <person name="Pamer E.G."/>
        </authorList>
    </citation>
    <scope>NUCLEOTIDE SEQUENCE [LARGE SCALE GENOMIC DNA]</scope>
    <source>
        <strain evidence="1 3">MSK.14.57</strain>
    </source>
</reference>
<dbReference type="Proteomes" id="UP001644750">
    <property type="component" value="Unassembled WGS sequence"/>
</dbReference>
<gene>
    <name evidence="2" type="ORF">AHLFYP4_00851</name>
    <name evidence="1" type="ORF">G5A72_08155</name>
</gene>
<evidence type="ECO:0000313" key="2">
    <source>
        <dbReference type="EMBL" id="VYS90520.1"/>
    </source>
</evidence>
<protein>
    <submittedName>
        <fullName evidence="2">Uncharacterized protein</fullName>
    </submittedName>
</protein>
<accession>A0A6N2SFR7</accession>